<dbReference type="InterPro" id="IPR025941">
    <property type="entry name" value="Vps8_central_dom"/>
</dbReference>
<feature type="region of interest" description="Disordered" evidence="5">
    <location>
        <begin position="1"/>
        <end position="26"/>
    </location>
</feature>
<evidence type="ECO:0000256" key="4">
    <source>
        <dbReference type="PROSITE-ProRule" id="PRU00221"/>
    </source>
</evidence>
<dbReference type="InterPro" id="IPR059070">
    <property type="entry name" value="TPR_VPS8_2"/>
</dbReference>
<dbReference type="SUPFAM" id="SSF50998">
    <property type="entry name" value="Quinoprotein alcohol dehydrogenase-like"/>
    <property type="match status" value="1"/>
</dbReference>
<feature type="repeat" description="WD" evidence="4">
    <location>
        <begin position="123"/>
        <end position="164"/>
    </location>
</feature>
<dbReference type="EMBL" id="KV454541">
    <property type="protein sequence ID" value="ODV66972.1"/>
    <property type="molecule type" value="Genomic_DNA"/>
</dbReference>
<evidence type="ECO:0000256" key="2">
    <source>
        <dbReference type="ARBA" id="ARBA00022574"/>
    </source>
</evidence>
<evidence type="ECO:0000256" key="3">
    <source>
        <dbReference type="ARBA" id="ARBA00022737"/>
    </source>
</evidence>
<dbReference type="PANTHER" id="PTHR12616">
    <property type="entry name" value="VACUOLAR PROTEIN SORTING VPS41"/>
    <property type="match status" value="1"/>
</dbReference>
<dbReference type="Pfam" id="PF25066">
    <property type="entry name" value="TPR_VPS8_2"/>
    <property type="match status" value="1"/>
</dbReference>
<dbReference type="RefSeq" id="XP_020076039.1">
    <property type="nucleotide sequence ID" value="XM_020219697.1"/>
</dbReference>
<dbReference type="InterPro" id="IPR019775">
    <property type="entry name" value="WD40_repeat_CS"/>
</dbReference>
<keyword evidence="2 4" id="KW-0853">WD repeat</keyword>
<dbReference type="Pfam" id="PF12816">
    <property type="entry name" value="TPR_Vps8"/>
    <property type="match status" value="1"/>
</dbReference>
<dbReference type="GO" id="GO:0030897">
    <property type="term" value="C:HOPS complex"/>
    <property type="evidence" value="ECO:0007669"/>
    <property type="project" value="TreeGrafter"/>
</dbReference>
<dbReference type="InterPro" id="IPR036322">
    <property type="entry name" value="WD40_repeat_dom_sf"/>
</dbReference>
<dbReference type="SUPFAM" id="SSF50978">
    <property type="entry name" value="WD40 repeat-like"/>
    <property type="match status" value="1"/>
</dbReference>
<dbReference type="Proteomes" id="UP000095085">
    <property type="component" value="Unassembled WGS sequence"/>
</dbReference>
<evidence type="ECO:0000256" key="1">
    <source>
        <dbReference type="ARBA" id="ARBA00009422"/>
    </source>
</evidence>
<feature type="domain" description="VPS8-like TPR-like repeats" evidence="7">
    <location>
        <begin position="1088"/>
        <end position="1180"/>
    </location>
</feature>
<keyword evidence="9" id="KW-1185">Reference proteome</keyword>
<comment type="similarity">
    <text evidence="1">Belongs to the VPS8 family.</text>
</comment>
<dbReference type="PROSITE" id="PS50082">
    <property type="entry name" value="WD_REPEATS_2"/>
    <property type="match status" value="1"/>
</dbReference>
<evidence type="ECO:0000313" key="9">
    <source>
        <dbReference type="Proteomes" id="UP000095085"/>
    </source>
</evidence>
<dbReference type="GeneID" id="30994247"/>
<dbReference type="GO" id="GO:0034058">
    <property type="term" value="P:endosomal vesicle fusion"/>
    <property type="evidence" value="ECO:0007669"/>
    <property type="project" value="TreeGrafter"/>
</dbReference>
<protein>
    <submittedName>
        <fullName evidence="8">Uncharacterized protein</fullName>
    </submittedName>
</protein>
<dbReference type="PROSITE" id="PS00678">
    <property type="entry name" value="WD_REPEATS_1"/>
    <property type="match status" value="1"/>
</dbReference>
<evidence type="ECO:0000259" key="6">
    <source>
        <dbReference type="Pfam" id="PF12816"/>
    </source>
</evidence>
<reference evidence="9" key="1">
    <citation type="submission" date="2016-05" db="EMBL/GenBank/DDBJ databases">
        <title>Comparative genomics of biotechnologically important yeasts.</title>
        <authorList>
            <consortium name="DOE Joint Genome Institute"/>
            <person name="Riley R."/>
            <person name="Haridas S."/>
            <person name="Wolfe K.H."/>
            <person name="Lopes M.R."/>
            <person name="Hittinger C.T."/>
            <person name="Goker M."/>
            <person name="Salamov A."/>
            <person name="Wisecaver J."/>
            <person name="Long T.M."/>
            <person name="Aerts A.L."/>
            <person name="Barry K."/>
            <person name="Choi C."/>
            <person name="Clum A."/>
            <person name="Coughlan A.Y."/>
            <person name="Deshpande S."/>
            <person name="Douglass A.P."/>
            <person name="Hanson S.J."/>
            <person name="Klenk H.-P."/>
            <person name="Labutti K."/>
            <person name="Lapidus A."/>
            <person name="Lindquist E."/>
            <person name="Lipzen A."/>
            <person name="Meier-Kolthoff J.P."/>
            <person name="Ohm R.A."/>
            <person name="Otillar R.P."/>
            <person name="Pangilinan J."/>
            <person name="Peng Y."/>
            <person name="Rokas A."/>
            <person name="Rosa C.A."/>
            <person name="Scheuner C."/>
            <person name="Sibirny A.A."/>
            <person name="Slot J.C."/>
            <person name="Stielow J.B."/>
            <person name="Sun H."/>
            <person name="Kurtzman C.P."/>
            <person name="Blackwell M."/>
            <person name="Grigoriev I.V."/>
            <person name="Jeffries T.W."/>
        </authorList>
    </citation>
    <scope>NUCLEOTIDE SEQUENCE [LARGE SCALE GENOMIC DNA]</scope>
    <source>
        <strain evidence="9">NRRL Y-1933</strain>
    </source>
</reference>
<dbReference type="Pfam" id="PF23413">
    <property type="entry name" value="zf_RING_Vps8_fungal"/>
    <property type="match status" value="1"/>
</dbReference>
<evidence type="ECO:0000259" key="7">
    <source>
        <dbReference type="Pfam" id="PF25066"/>
    </source>
</evidence>
<organism evidence="8 9">
    <name type="scientific">Hyphopichia burtonii NRRL Y-1933</name>
    <dbReference type="NCBI Taxonomy" id="984485"/>
    <lineage>
        <taxon>Eukaryota</taxon>
        <taxon>Fungi</taxon>
        <taxon>Dikarya</taxon>
        <taxon>Ascomycota</taxon>
        <taxon>Saccharomycotina</taxon>
        <taxon>Pichiomycetes</taxon>
        <taxon>Debaryomycetaceae</taxon>
        <taxon>Hyphopichia</taxon>
    </lineage>
</organism>
<dbReference type="GO" id="GO:0006623">
    <property type="term" value="P:protein targeting to vacuole"/>
    <property type="evidence" value="ECO:0007669"/>
    <property type="project" value="InterPro"/>
</dbReference>
<dbReference type="PANTHER" id="PTHR12616:SF8">
    <property type="entry name" value="VACUOLAR PROTEIN SORTING-ASSOCIATED PROTEIN 8 HOMOLOG"/>
    <property type="match status" value="1"/>
</dbReference>
<proteinExistence type="inferred from homology"/>
<feature type="domain" description="Vacuolar protein sorting-associated protein 8 central" evidence="6">
    <location>
        <begin position="566"/>
        <end position="735"/>
    </location>
</feature>
<evidence type="ECO:0000313" key="8">
    <source>
        <dbReference type="EMBL" id="ODV66972.1"/>
    </source>
</evidence>
<accession>A0A1E4RI74</accession>
<dbReference type="PROSITE" id="PS50294">
    <property type="entry name" value="WD_REPEATS_REGION"/>
    <property type="match status" value="1"/>
</dbReference>
<dbReference type="Pfam" id="PF23410">
    <property type="entry name" value="Beta-prop_VPS8"/>
    <property type="match status" value="1"/>
</dbReference>
<sequence>MTDTLDTPSISIESSPTPSPAFSPRKLRFDDRSQTKISRSLKNHAHTSSNSSLSLNNNNVSESSFLNWNELTKISNHIKLPQFVSKYGSPLIIECSAVYICIGTSKGWIIGFNYRQEIEFYLNNEDQNDVSAISFSSDSAYLASGFNDGKILLWDLSDDKPFYTIYPITLDNRLVNQAQGHLINVPITKLNFIGDLHNKLITCDKSGLVFYHNGFRKFMKNYFSSEKVLGKNDKNDMKNYMVHDCQTLPLGTSHQLSDHIGLMAVITNNILVIVSVLSLNNPDNNNLLTHFKIAKSKNVNSNTPIGCLSWYPCMNKKNGLENAKLAYSWNNVLTVLEIENNKLPSNLMEIIENMKDKDRGVSQLPITKTCRWSCPSKFDTIISIKWLSFDKILLVVKNNQNQINFISLYYCSNNNHNNVSISSVHIDESPFHFTNSPNSIKSFKDRLIVMNNVDNKIHIGRCFTWADRLLRYLSKGDYSTALMAANDYYNSTDTGRLVVDGLPDNQEERCTVVKPYLLKIMNESINYLFEENQDYYLDVYINIISYLDEDLSELLELIFERVDAKLFFEILEPYILTNGITYLPPIVLKKLVELYTENNKGETLTEIICILDTKTLDIDLTLNLCEQYHLIDCWIYIWNYLLKDYKTPLIKLLDGLGHDDLTIYSYISYILTGRQYPIDRFIQAEEEELARKSICEILFNINPIENKEIESIFPYLYKLLRTNSFETLSAINEFFENPCLNDDKLINRQYIIDALIDIYDSNNDFFNEADNIQLSIFLARNYPKYQQFIRLSESILDKIIDDLCSNSLTEIQYDCELALQSLLPLYEPVDDTLLLEKLKGANFYDVLINIYKNENKYDLVLKMWLQRQNQQLGDNYHIDTMNDIFENAFNLKDVNRMNFVNVIKENFKNFLDIDLRNFESNIDKFDQNLHKEILNIDNEQYVLQYLALYFTHPQSDIDMISRYIELLSSTNSQNLFQVVDLYVSKLASDETKFNSVKEALQKNQQIDSLTRLYVHQNQFHEALDESIRMMGNYLQQEFKFEKFDKIFQSALEICENPKTYHEKVGEISLNEQMWLELIENLVLMANDKPKHISDYINQCIHDTFRRVIDTKLDSGKEHSFLVIFNRFLEHSSSNTKVATLSNVRSILNEVFVSYSYESEILSISLSMLNQGIYESMKEIKLDKLKGWDIKNKNCTSCGKEMWGSKDLSLNLKAWESSQHLMIAKKKLDDSKFCHHQLIFFKCFHGYHYQCLRNLGLNHCVICIQN</sequence>
<dbReference type="SMART" id="SM00320">
    <property type="entry name" value="WD40"/>
    <property type="match status" value="2"/>
</dbReference>
<dbReference type="Gene3D" id="2.130.10.10">
    <property type="entry name" value="YVTN repeat-like/Quinoprotein amine dehydrogenase"/>
    <property type="match status" value="1"/>
</dbReference>
<evidence type="ECO:0000256" key="5">
    <source>
        <dbReference type="SAM" id="MobiDB-lite"/>
    </source>
</evidence>
<dbReference type="InterPro" id="IPR045111">
    <property type="entry name" value="Vps41/Vps8"/>
</dbReference>
<name>A0A1E4RI74_9ASCO</name>
<dbReference type="GO" id="GO:0005770">
    <property type="term" value="C:late endosome"/>
    <property type="evidence" value="ECO:0007669"/>
    <property type="project" value="TreeGrafter"/>
</dbReference>
<gene>
    <name evidence="8" type="ORF">HYPBUDRAFT_139246</name>
</gene>
<dbReference type="InterPro" id="IPR015943">
    <property type="entry name" value="WD40/YVTN_repeat-like_dom_sf"/>
</dbReference>
<dbReference type="AlphaFoldDB" id="A0A1E4RI74"/>
<dbReference type="OrthoDB" id="289913at2759"/>
<dbReference type="STRING" id="984485.A0A1E4RI74"/>
<keyword evidence="3" id="KW-0677">Repeat</keyword>
<dbReference type="InterPro" id="IPR001680">
    <property type="entry name" value="WD40_rpt"/>
</dbReference>
<dbReference type="InterPro" id="IPR011047">
    <property type="entry name" value="Quinoprotein_ADH-like_sf"/>
</dbReference>
<feature type="compositionally biased region" description="Low complexity" evidence="5">
    <location>
        <begin position="7"/>
        <end position="16"/>
    </location>
</feature>